<proteinExistence type="predicted"/>
<comment type="caution">
    <text evidence="2">The sequence shown here is derived from an EMBL/GenBank/DDBJ whole genome shotgun (WGS) entry which is preliminary data.</text>
</comment>
<dbReference type="CDD" id="cd22157">
    <property type="entry name" value="F-box_AtFBW1-like"/>
    <property type="match status" value="1"/>
</dbReference>
<name>A0A9J5YZ39_SOLCO</name>
<dbReference type="InterPro" id="IPR001810">
    <property type="entry name" value="F-box_dom"/>
</dbReference>
<dbReference type="PANTHER" id="PTHR31672:SF13">
    <property type="entry name" value="F-BOX PROTEIN CPR30-LIKE"/>
    <property type="match status" value="1"/>
</dbReference>
<dbReference type="Pfam" id="PF00646">
    <property type="entry name" value="F-box"/>
    <property type="match status" value="1"/>
</dbReference>
<dbReference type="SMART" id="SM00256">
    <property type="entry name" value="FBOX"/>
    <property type="match status" value="1"/>
</dbReference>
<dbReference type="NCBIfam" id="TIGR01640">
    <property type="entry name" value="F_box_assoc_1"/>
    <property type="match status" value="1"/>
</dbReference>
<keyword evidence="3" id="KW-1185">Reference proteome</keyword>
<dbReference type="OrthoDB" id="591557at2759"/>
<dbReference type="InterPro" id="IPR006527">
    <property type="entry name" value="F-box-assoc_dom_typ1"/>
</dbReference>
<dbReference type="Proteomes" id="UP000824120">
    <property type="component" value="Chromosome 5"/>
</dbReference>
<dbReference type="Gene3D" id="1.20.1280.50">
    <property type="match status" value="1"/>
</dbReference>
<accession>A0A9J5YZ39</accession>
<evidence type="ECO:0000313" key="3">
    <source>
        <dbReference type="Proteomes" id="UP000824120"/>
    </source>
</evidence>
<evidence type="ECO:0000313" key="2">
    <source>
        <dbReference type="EMBL" id="KAG5604142.1"/>
    </source>
</evidence>
<organism evidence="2 3">
    <name type="scientific">Solanum commersonii</name>
    <name type="common">Commerson's wild potato</name>
    <name type="synonym">Commerson's nightshade</name>
    <dbReference type="NCBI Taxonomy" id="4109"/>
    <lineage>
        <taxon>Eukaryota</taxon>
        <taxon>Viridiplantae</taxon>
        <taxon>Streptophyta</taxon>
        <taxon>Embryophyta</taxon>
        <taxon>Tracheophyta</taxon>
        <taxon>Spermatophyta</taxon>
        <taxon>Magnoliopsida</taxon>
        <taxon>eudicotyledons</taxon>
        <taxon>Gunneridae</taxon>
        <taxon>Pentapetalae</taxon>
        <taxon>asterids</taxon>
        <taxon>lamiids</taxon>
        <taxon>Solanales</taxon>
        <taxon>Solanaceae</taxon>
        <taxon>Solanoideae</taxon>
        <taxon>Solaneae</taxon>
        <taxon>Solanum</taxon>
    </lineage>
</organism>
<dbReference type="AlphaFoldDB" id="A0A9J5YZ39"/>
<dbReference type="SUPFAM" id="SSF81383">
    <property type="entry name" value="F-box domain"/>
    <property type="match status" value="1"/>
</dbReference>
<reference evidence="2 3" key="1">
    <citation type="submission" date="2020-09" db="EMBL/GenBank/DDBJ databases">
        <title>De no assembly of potato wild relative species, Solanum commersonii.</title>
        <authorList>
            <person name="Cho K."/>
        </authorList>
    </citation>
    <scope>NUCLEOTIDE SEQUENCE [LARGE SCALE GENOMIC DNA]</scope>
    <source>
        <strain evidence="2">LZ3.2</strain>
        <tissue evidence="2">Leaf</tissue>
    </source>
</reference>
<dbReference type="PANTHER" id="PTHR31672">
    <property type="entry name" value="BNACNNG10540D PROTEIN"/>
    <property type="match status" value="1"/>
</dbReference>
<protein>
    <recommendedName>
        <fullName evidence="1">F-box domain-containing protein</fullName>
    </recommendedName>
</protein>
<evidence type="ECO:0000259" key="1">
    <source>
        <dbReference type="PROSITE" id="PS50181"/>
    </source>
</evidence>
<dbReference type="EMBL" id="JACXVP010000005">
    <property type="protein sequence ID" value="KAG5604142.1"/>
    <property type="molecule type" value="Genomic_DNA"/>
</dbReference>
<dbReference type="Pfam" id="PF07734">
    <property type="entry name" value="FBA_1"/>
    <property type="match status" value="1"/>
</dbReference>
<sequence length="237" mass="27333">SVQSSRYSISSPISDFVSLLPHEIIIEILSRLPPKSLLKFMCVSKSWHQLISSPNFVNIHLKLTANHTHRVIFSAKNEISSLVHFLPCFTMNNLVELFDDDKKFLWNPTISKSRELPKLEATGYLDCRRGFRYDELHDDYKVVFVHFYYVSGNTPSLRTVVNIYSLRNDSWRTLHDQLQDTFLLNFLGKFVNGKLCWNSTIGTGNGDRNLCITSLDLADETWGTWSFPIVEKLVLIT</sequence>
<feature type="domain" description="F-box" evidence="1">
    <location>
        <begin position="14"/>
        <end position="59"/>
    </location>
</feature>
<dbReference type="PROSITE" id="PS50181">
    <property type="entry name" value="FBOX"/>
    <property type="match status" value="1"/>
</dbReference>
<dbReference type="InterPro" id="IPR050796">
    <property type="entry name" value="SCF_F-box_component"/>
</dbReference>
<gene>
    <name evidence="2" type="ORF">H5410_025634</name>
</gene>
<feature type="non-terminal residue" evidence="2">
    <location>
        <position position="237"/>
    </location>
</feature>
<dbReference type="InterPro" id="IPR017451">
    <property type="entry name" value="F-box-assoc_interact_dom"/>
</dbReference>
<dbReference type="InterPro" id="IPR036047">
    <property type="entry name" value="F-box-like_dom_sf"/>
</dbReference>